<dbReference type="PROSITE" id="PS00018">
    <property type="entry name" value="EF_HAND_1"/>
    <property type="match status" value="1"/>
</dbReference>
<feature type="non-terminal residue" evidence="3">
    <location>
        <position position="369"/>
    </location>
</feature>
<dbReference type="EMBL" id="CAJNJA010006220">
    <property type="protein sequence ID" value="CAE7207358.1"/>
    <property type="molecule type" value="Genomic_DNA"/>
</dbReference>
<dbReference type="OrthoDB" id="425718at2759"/>
<feature type="coiled-coil region" evidence="2">
    <location>
        <begin position="196"/>
        <end position="223"/>
    </location>
</feature>
<keyword evidence="4" id="KW-1185">Reference proteome</keyword>
<feature type="non-terminal residue" evidence="3">
    <location>
        <position position="1"/>
    </location>
</feature>
<reference evidence="3" key="1">
    <citation type="submission" date="2021-02" db="EMBL/GenBank/DDBJ databases">
        <authorList>
            <person name="Dougan E. K."/>
            <person name="Rhodes N."/>
            <person name="Thang M."/>
            <person name="Chan C."/>
        </authorList>
    </citation>
    <scope>NUCLEOTIDE SEQUENCE</scope>
</reference>
<gene>
    <name evidence="3" type="ORF">SNEC2469_LOCUS1866</name>
</gene>
<organism evidence="3 4">
    <name type="scientific">Symbiodinium necroappetens</name>
    <dbReference type="NCBI Taxonomy" id="1628268"/>
    <lineage>
        <taxon>Eukaryota</taxon>
        <taxon>Sar</taxon>
        <taxon>Alveolata</taxon>
        <taxon>Dinophyceae</taxon>
        <taxon>Suessiales</taxon>
        <taxon>Symbiodiniaceae</taxon>
        <taxon>Symbiodinium</taxon>
    </lineage>
</organism>
<comment type="caution">
    <text evidence="3">The sequence shown here is derived from an EMBL/GenBank/DDBJ whole genome shotgun (WGS) entry which is preliminary data.</text>
</comment>
<dbReference type="InterPro" id="IPR018247">
    <property type="entry name" value="EF_Hand_1_Ca_BS"/>
</dbReference>
<proteinExistence type="predicted"/>
<evidence type="ECO:0000313" key="4">
    <source>
        <dbReference type="Proteomes" id="UP000601435"/>
    </source>
</evidence>
<dbReference type="SUPFAM" id="SSF47473">
    <property type="entry name" value="EF-hand"/>
    <property type="match status" value="1"/>
</dbReference>
<evidence type="ECO:0000256" key="2">
    <source>
        <dbReference type="SAM" id="Coils"/>
    </source>
</evidence>
<evidence type="ECO:0000313" key="3">
    <source>
        <dbReference type="EMBL" id="CAE7207358.1"/>
    </source>
</evidence>
<keyword evidence="1" id="KW-0106">Calcium</keyword>
<name>A0A812JIC6_9DINO</name>
<accession>A0A812JIC6</accession>
<evidence type="ECO:0008006" key="5">
    <source>
        <dbReference type="Google" id="ProtNLM"/>
    </source>
</evidence>
<sequence length="369" mass="43419">GEMIDLLLDECDYNKDGQLQVREFIDFMFKGAKMEREERKRPLTVIRIMAMHQAYFEDLKPRFDDFFHKHGIKNIDLNYEEEWEKALPYCKENEVDVLVVNSDAIRIAVGDDATLWQERDMWLDKREIPEEKLFQIMPFVEEIIKKSKNPVIAIHPWLKEVKSQDACLDRITSQLREWRDGIKAKLKNYGDRLAQKERFEGRVSEMEALIAESEAREAEEKEKDIAAFRPLFQQIVDVAGWDEKRAAKVFDHLVRGNLYTETWYIEAFTEGSVEKELEKINVQMFPEEEMSVLTDFAFEHNELAKTVKSLASKTGWDLKDQQQVVHKLRRVGCVHPRALQVAIKTKNLNPRLKKHKFLPFGESSLEILE</sequence>
<protein>
    <recommendedName>
        <fullName evidence="5">EF-hand domain-containing protein</fullName>
    </recommendedName>
</protein>
<keyword evidence="2" id="KW-0175">Coiled coil</keyword>
<dbReference type="Proteomes" id="UP000601435">
    <property type="component" value="Unassembled WGS sequence"/>
</dbReference>
<dbReference type="AlphaFoldDB" id="A0A812JIC6"/>
<evidence type="ECO:0000256" key="1">
    <source>
        <dbReference type="ARBA" id="ARBA00022837"/>
    </source>
</evidence>
<dbReference type="InterPro" id="IPR011992">
    <property type="entry name" value="EF-hand-dom_pair"/>
</dbReference>